<accession>Q9TWH6</accession>
<proteinExistence type="evidence at protein level"/>
<protein>
    <submittedName>
        <fullName>BIOACTIVE peptide P4=PUTATIVE ESOPHAGEAL NEUROREGULATOR</fullName>
    </submittedName>
</protein>
<keyword id="KW-0903">Direct protein sequencing</keyword>
<sequence>FYEGDVPY</sequence>
<reference key="1">
    <citation type="submission" date="1995-09" db="EMBL/GenBank/DDBJ databases">
        <title>Isolation and characterization of four novel bioactive peptides from a polychaete annelid, Perinereis vancaurica.</title>
        <authorList>
            <person name="Takahashi T."/>
            <person name="Furukawa Y."/>
            <person name="Muneoka Y."/>
            <person name="Matsushima O."/>
            <person name="Ikeda T."/>
            <person name="Fujita T."/>
            <person name="Minakata H."/>
            <person name="Nomoto K."/>
        </authorList>
    </citation>
    <scope>PROTEIN SEQUENCE</scope>
</reference>
<name>Q9TWH6_PERVA</name>
<organism>
    <name type="scientific">Perinereis vancaurica</name>
    <name type="common">Polychaete worm</name>
    <dbReference type="NCBI Taxonomy" id="6355"/>
    <lineage>
        <taxon>Eukaryota</taxon>
        <taxon>Metazoa</taxon>
        <taxon>Spiralia</taxon>
        <taxon>Lophotrochozoa</taxon>
        <taxon>Annelida</taxon>
        <taxon>Polychaeta</taxon>
        <taxon>Errantia</taxon>
        <taxon>Phyllodocida</taxon>
        <taxon>Nereididae</taxon>
        <taxon>Perinereis</taxon>
    </lineage>
</organism>